<feature type="transmembrane region" description="Helical" evidence="1">
    <location>
        <begin position="6"/>
        <end position="22"/>
    </location>
</feature>
<feature type="transmembrane region" description="Helical" evidence="1">
    <location>
        <begin position="34"/>
        <end position="53"/>
    </location>
</feature>
<gene>
    <name evidence="2" type="ORF">ACFQRG_09130</name>
</gene>
<protein>
    <submittedName>
        <fullName evidence="2">Uncharacterized protein</fullName>
    </submittedName>
</protein>
<keyword evidence="3" id="KW-1185">Reference proteome</keyword>
<comment type="caution">
    <text evidence="2">The sequence shown here is derived from an EMBL/GenBank/DDBJ whole genome shotgun (WGS) entry which is preliminary data.</text>
</comment>
<dbReference type="Proteomes" id="UP001596505">
    <property type="component" value="Unassembled WGS sequence"/>
</dbReference>
<evidence type="ECO:0000313" key="2">
    <source>
        <dbReference type="EMBL" id="MFC7393126.1"/>
    </source>
</evidence>
<dbReference type="EMBL" id="JBHTCO010000010">
    <property type="protein sequence ID" value="MFC7393126.1"/>
    <property type="molecule type" value="Genomic_DNA"/>
</dbReference>
<evidence type="ECO:0000313" key="3">
    <source>
        <dbReference type="Proteomes" id="UP001596505"/>
    </source>
</evidence>
<sequence>MKLMYVAGITFVAVLMTLYEWPKMKKANKKKEKAAYTVITLIGWVCAVLLVYFPNMPGPTQVVNFFFMPISKWLGL</sequence>
<evidence type="ECO:0000256" key="1">
    <source>
        <dbReference type="SAM" id="Phobius"/>
    </source>
</evidence>
<proteinExistence type="predicted"/>
<keyword evidence="1" id="KW-1133">Transmembrane helix</keyword>
<organism evidence="2 3">
    <name type="scientific">Scopulibacillus cellulosilyticus</name>
    <dbReference type="NCBI Taxonomy" id="2665665"/>
    <lineage>
        <taxon>Bacteria</taxon>
        <taxon>Bacillati</taxon>
        <taxon>Bacillota</taxon>
        <taxon>Bacilli</taxon>
        <taxon>Bacillales</taxon>
        <taxon>Sporolactobacillaceae</taxon>
        <taxon>Scopulibacillus</taxon>
    </lineage>
</organism>
<keyword evidence="1" id="KW-0812">Transmembrane</keyword>
<keyword evidence="1" id="KW-0472">Membrane</keyword>
<name>A0ABW2PXY6_9BACL</name>
<accession>A0ABW2PXY6</accession>
<dbReference type="RefSeq" id="WP_380965576.1">
    <property type="nucleotide sequence ID" value="NZ_JBHTCO010000010.1"/>
</dbReference>
<reference evidence="3" key="1">
    <citation type="journal article" date="2019" name="Int. J. Syst. Evol. Microbiol.">
        <title>The Global Catalogue of Microorganisms (GCM) 10K type strain sequencing project: providing services to taxonomists for standard genome sequencing and annotation.</title>
        <authorList>
            <consortium name="The Broad Institute Genomics Platform"/>
            <consortium name="The Broad Institute Genome Sequencing Center for Infectious Disease"/>
            <person name="Wu L."/>
            <person name="Ma J."/>
        </authorList>
    </citation>
    <scope>NUCLEOTIDE SEQUENCE [LARGE SCALE GENOMIC DNA]</scope>
    <source>
        <strain evidence="3">CGMCC 1.16305</strain>
    </source>
</reference>